<accession>A0A5N6PXJ9</accession>
<proteinExistence type="predicted"/>
<keyword evidence="2" id="KW-1185">Reference proteome</keyword>
<comment type="caution">
    <text evidence="1">The sequence shown here is derived from an EMBL/GenBank/DDBJ whole genome shotgun (WGS) entry which is preliminary data.</text>
</comment>
<gene>
    <name evidence="1" type="ORF">E3N88_04786</name>
</gene>
<evidence type="ECO:0000313" key="2">
    <source>
        <dbReference type="Proteomes" id="UP000326396"/>
    </source>
</evidence>
<protein>
    <submittedName>
        <fullName evidence="1">Uncharacterized protein</fullName>
    </submittedName>
</protein>
<dbReference type="EMBL" id="SZYD01000002">
    <property type="protein sequence ID" value="KAD7117518.1"/>
    <property type="molecule type" value="Genomic_DNA"/>
</dbReference>
<dbReference type="Proteomes" id="UP000326396">
    <property type="component" value="Linkage Group LG10"/>
</dbReference>
<reference evidence="1 2" key="1">
    <citation type="submission" date="2019-05" db="EMBL/GenBank/DDBJ databases">
        <title>Mikania micrantha, genome provides insights into the molecular mechanism of rapid growth.</title>
        <authorList>
            <person name="Liu B."/>
        </authorList>
    </citation>
    <scope>NUCLEOTIDE SEQUENCE [LARGE SCALE GENOMIC DNA]</scope>
    <source>
        <strain evidence="1">NLD-2019</strain>
        <tissue evidence="1">Leaf</tissue>
    </source>
</reference>
<dbReference type="AlphaFoldDB" id="A0A5N6PXJ9"/>
<sequence>MKESELKTNEDFSQCAKKRFQVRLGLKGLMADQVLEGSSQPVDLSKHPSGILPILQFLRCLFMIISTPSTKSAPTTATTTTKRMIFASSDNSKPAKIPKLSPDNNIKPIYVQITQFVRKKLSEFQEVCKPGIVMKTDGASEALADASLG</sequence>
<evidence type="ECO:0000313" key="1">
    <source>
        <dbReference type="EMBL" id="KAD7117518.1"/>
    </source>
</evidence>
<organism evidence="1 2">
    <name type="scientific">Mikania micrantha</name>
    <name type="common">bitter vine</name>
    <dbReference type="NCBI Taxonomy" id="192012"/>
    <lineage>
        <taxon>Eukaryota</taxon>
        <taxon>Viridiplantae</taxon>
        <taxon>Streptophyta</taxon>
        <taxon>Embryophyta</taxon>
        <taxon>Tracheophyta</taxon>
        <taxon>Spermatophyta</taxon>
        <taxon>Magnoliopsida</taxon>
        <taxon>eudicotyledons</taxon>
        <taxon>Gunneridae</taxon>
        <taxon>Pentapetalae</taxon>
        <taxon>asterids</taxon>
        <taxon>campanulids</taxon>
        <taxon>Asterales</taxon>
        <taxon>Asteraceae</taxon>
        <taxon>Asteroideae</taxon>
        <taxon>Heliantheae alliance</taxon>
        <taxon>Eupatorieae</taxon>
        <taxon>Mikania</taxon>
    </lineage>
</organism>
<name>A0A5N6PXJ9_9ASTR</name>